<dbReference type="InterPro" id="IPR003851">
    <property type="entry name" value="Znf_Dof"/>
</dbReference>
<feature type="region of interest" description="Disordered" evidence="8">
    <location>
        <begin position="114"/>
        <end position="147"/>
    </location>
</feature>
<feature type="region of interest" description="Disordered" evidence="8">
    <location>
        <begin position="536"/>
        <end position="558"/>
    </location>
</feature>
<dbReference type="OrthoDB" id="1927254at2759"/>
<evidence type="ECO:0000256" key="4">
    <source>
        <dbReference type="ARBA" id="ARBA00023015"/>
    </source>
</evidence>
<gene>
    <name evidence="10" type="ORF">GOP47_0012188</name>
</gene>
<keyword evidence="4" id="KW-0805">Transcription regulation</keyword>
<keyword evidence="1" id="KW-0479">Metal-binding</keyword>
<sequence>MSGLTEDLGSPSGDAAARRFYDPAFKLFGRTIPVSSECKGASSGGQDQPDHTFVASGEASSIQDVGDENPESEDEYSVPDELGSSSGSNDGGDEEKMVDAINDELGGDALRTVDLTEEGGNGGLMSNTDEQTNGDESMDQVPKRPDKPIPCPRCHSLDTKFCYFNNYNVNQPRHFCKNCQRYWTAGGTLRNVPVGAGRRKNKHSSPHTRSALPDVVVVRSDPPENAQQLVSCPGSTQVGLNRQIKAGVQSTPAPRHMLPLDLQSMASFESPPSSAVLNFGQESPVCLSTGGATFTPCRSEVLQGYKPEMSQAQAKRNLAAGNIGGGVQYERISHEEKPGKEANAFVAYMETDARLPALQAKQSASTTERPLEPATPFASKPEPTGVSDIPNYMDAALAWATGGPFSFMGVPWQYGAGIGWGNTAPPAGLANVGQGANANMPAAVANMVQGATSSCNMAGANPQPAAGGFGGQPPWATAIGPWSGAIPWPLMQNPLWVPPGWGGPWTMPWASPFTAAAAAAGAAAAVAAAAANGTTTLGKHPREAGEPEGERGGPLLVPKTLRIDDPGEAARSSIWSTLGIDLRPDVSTSGGMFRDLQSKVNMESKDPHARTRSSNPAAMSRSLSFQEKSLTSPTADAKDK</sequence>
<feature type="region of interest" description="Disordered" evidence="8">
    <location>
        <begin position="35"/>
        <end position="95"/>
    </location>
</feature>
<evidence type="ECO:0000313" key="10">
    <source>
        <dbReference type="EMBL" id="KAI5072082.1"/>
    </source>
</evidence>
<dbReference type="AlphaFoldDB" id="A0A9D4ZFF6"/>
<dbReference type="PROSITE" id="PS50884">
    <property type="entry name" value="ZF_DOF_2"/>
    <property type="match status" value="1"/>
</dbReference>
<comment type="caution">
    <text evidence="10">The sequence shown here is derived from an EMBL/GenBank/DDBJ whole genome shotgun (WGS) entry which is preliminary data.</text>
</comment>
<dbReference type="GO" id="GO:0003700">
    <property type="term" value="F:DNA-binding transcription factor activity"/>
    <property type="evidence" value="ECO:0007669"/>
    <property type="project" value="InterPro"/>
</dbReference>
<keyword evidence="5" id="KW-0238">DNA-binding</keyword>
<evidence type="ECO:0000256" key="2">
    <source>
        <dbReference type="ARBA" id="ARBA00022771"/>
    </source>
</evidence>
<accession>A0A9D4ZFF6</accession>
<evidence type="ECO:0000256" key="5">
    <source>
        <dbReference type="ARBA" id="ARBA00023125"/>
    </source>
</evidence>
<feature type="region of interest" description="Disordered" evidence="8">
    <location>
        <begin position="599"/>
        <end position="640"/>
    </location>
</feature>
<keyword evidence="11" id="KW-1185">Reference proteome</keyword>
<dbReference type="InterPro" id="IPR045174">
    <property type="entry name" value="Dof"/>
</dbReference>
<feature type="region of interest" description="Disordered" evidence="8">
    <location>
        <begin position="361"/>
        <end position="385"/>
    </location>
</feature>
<organism evidence="10 11">
    <name type="scientific">Adiantum capillus-veneris</name>
    <name type="common">Maidenhair fern</name>
    <dbReference type="NCBI Taxonomy" id="13818"/>
    <lineage>
        <taxon>Eukaryota</taxon>
        <taxon>Viridiplantae</taxon>
        <taxon>Streptophyta</taxon>
        <taxon>Embryophyta</taxon>
        <taxon>Tracheophyta</taxon>
        <taxon>Polypodiopsida</taxon>
        <taxon>Polypodiidae</taxon>
        <taxon>Polypodiales</taxon>
        <taxon>Pteridineae</taxon>
        <taxon>Pteridaceae</taxon>
        <taxon>Vittarioideae</taxon>
        <taxon>Adiantum</taxon>
    </lineage>
</organism>
<feature type="compositionally biased region" description="Basic and acidic residues" evidence="8">
    <location>
        <begin position="540"/>
        <end position="551"/>
    </location>
</feature>
<dbReference type="Proteomes" id="UP000886520">
    <property type="component" value="Chromosome 12"/>
</dbReference>
<feature type="compositionally biased region" description="Polar residues" evidence="8">
    <location>
        <begin position="612"/>
        <end position="634"/>
    </location>
</feature>
<dbReference type="PANTHER" id="PTHR31089:SF1">
    <property type="entry name" value="CYCLIC DOF FACTOR 3"/>
    <property type="match status" value="1"/>
</dbReference>
<name>A0A9D4ZFF6_ADICA</name>
<evidence type="ECO:0000313" key="11">
    <source>
        <dbReference type="Proteomes" id="UP000886520"/>
    </source>
</evidence>
<dbReference type="PANTHER" id="PTHR31089">
    <property type="entry name" value="CYCLIC DOF FACTOR 2"/>
    <property type="match status" value="1"/>
</dbReference>
<evidence type="ECO:0000256" key="8">
    <source>
        <dbReference type="SAM" id="MobiDB-lite"/>
    </source>
</evidence>
<reference evidence="10" key="1">
    <citation type="submission" date="2021-01" db="EMBL/GenBank/DDBJ databases">
        <title>Adiantum capillus-veneris genome.</title>
        <authorList>
            <person name="Fang Y."/>
            <person name="Liao Q."/>
        </authorList>
    </citation>
    <scope>NUCLEOTIDE SEQUENCE</scope>
    <source>
        <strain evidence="10">H3</strain>
        <tissue evidence="10">Leaf</tissue>
    </source>
</reference>
<dbReference type="Pfam" id="PF02701">
    <property type="entry name" value="Zn_ribbon_Dof"/>
    <property type="match status" value="1"/>
</dbReference>
<feature type="compositionally biased region" description="Acidic residues" evidence="8">
    <location>
        <begin position="65"/>
        <end position="78"/>
    </location>
</feature>
<keyword evidence="6" id="KW-0804">Transcription</keyword>
<evidence type="ECO:0000256" key="3">
    <source>
        <dbReference type="ARBA" id="ARBA00022833"/>
    </source>
</evidence>
<keyword evidence="2" id="KW-0863">Zinc-finger</keyword>
<evidence type="ECO:0000259" key="9">
    <source>
        <dbReference type="PROSITE" id="PS50884"/>
    </source>
</evidence>
<evidence type="ECO:0000256" key="7">
    <source>
        <dbReference type="ARBA" id="ARBA00023242"/>
    </source>
</evidence>
<proteinExistence type="predicted"/>
<dbReference type="PROSITE" id="PS01361">
    <property type="entry name" value="ZF_DOF_1"/>
    <property type="match status" value="1"/>
</dbReference>
<evidence type="ECO:0000256" key="1">
    <source>
        <dbReference type="ARBA" id="ARBA00022723"/>
    </source>
</evidence>
<evidence type="ECO:0000256" key="6">
    <source>
        <dbReference type="ARBA" id="ARBA00023163"/>
    </source>
</evidence>
<keyword evidence="3" id="KW-0862">Zinc</keyword>
<dbReference type="GO" id="GO:0003677">
    <property type="term" value="F:DNA binding"/>
    <property type="evidence" value="ECO:0007669"/>
    <property type="project" value="UniProtKB-KW"/>
</dbReference>
<protein>
    <recommendedName>
        <fullName evidence="9">Dof-type domain-containing protein</fullName>
    </recommendedName>
</protein>
<dbReference type="GO" id="GO:0008270">
    <property type="term" value="F:zinc ion binding"/>
    <property type="evidence" value="ECO:0007669"/>
    <property type="project" value="UniProtKB-KW"/>
</dbReference>
<feature type="domain" description="Dof-type" evidence="9">
    <location>
        <begin position="149"/>
        <end position="203"/>
    </location>
</feature>
<keyword evidence="7" id="KW-0539">Nucleus</keyword>
<dbReference type="EMBL" id="JABFUD020000012">
    <property type="protein sequence ID" value="KAI5072082.1"/>
    <property type="molecule type" value="Genomic_DNA"/>
</dbReference>